<gene>
    <name evidence="1" type="ORF">BRE01_44350</name>
</gene>
<comment type="caution">
    <text evidence="1">The sequence shown here is derived from an EMBL/GenBank/DDBJ whole genome shotgun (WGS) entry which is preliminary data.</text>
</comment>
<protein>
    <recommendedName>
        <fullName evidence="3">Beta-lactamase-related domain-containing protein</fullName>
    </recommendedName>
</protein>
<organism evidence="1 2">
    <name type="scientific">Brevibacillus reuszeri</name>
    <dbReference type="NCBI Taxonomy" id="54915"/>
    <lineage>
        <taxon>Bacteria</taxon>
        <taxon>Bacillati</taxon>
        <taxon>Bacillota</taxon>
        <taxon>Bacilli</taxon>
        <taxon>Bacillales</taxon>
        <taxon>Paenibacillaceae</taxon>
        <taxon>Brevibacillus</taxon>
    </lineage>
</organism>
<dbReference type="RefSeq" id="WP_161807317.1">
    <property type="nucleotide sequence ID" value="NZ_BJON01000017.1"/>
</dbReference>
<dbReference type="Proteomes" id="UP000319578">
    <property type="component" value="Unassembled WGS sequence"/>
</dbReference>
<reference evidence="1 2" key="1">
    <citation type="submission" date="2019-06" db="EMBL/GenBank/DDBJ databases">
        <title>Whole genome shotgun sequence of Brevibacillus reuszeri NBRC 15719.</title>
        <authorList>
            <person name="Hosoyama A."/>
            <person name="Uohara A."/>
            <person name="Ohji S."/>
            <person name="Ichikawa N."/>
        </authorList>
    </citation>
    <scope>NUCLEOTIDE SEQUENCE [LARGE SCALE GENOMIC DNA]</scope>
    <source>
        <strain evidence="1 2">NBRC 15719</strain>
    </source>
</reference>
<sequence length="51" mass="5714">MSIWKQPPAPELAREVDKKIVALMETFQIVGVSAAVVKENQVVWSNEYGLI</sequence>
<dbReference type="Gene3D" id="3.40.710.10">
    <property type="entry name" value="DD-peptidase/beta-lactamase superfamily"/>
    <property type="match status" value="1"/>
</dbReference>
<dbReference type="EMBL" id="BJON01000017">
    <property type="protein sequence ID" value="GED70733.1"/>
    <property type="molecule type" value="Genomic_DNA"/>
</dbReference>
<dbReference type="InterPro" id="IPR012338">
    <property type="entry name" value="Beta-lactam/transpept-like"/>
</dbReference>
<evidence type="ECO:0008006" key="3">
    <source>
        <dbReference type="Google" id="ProtNLM"/>
    </source>
</evidence>
<accession>A0ABQ0TS35</accession>
<evidence type="ECO:0000313" key="1">
    <source>
        <dbReference type="EMBL" id="GED70733.1"/>
    </source>
</evidence>
<proteinExistence type="predicted"/>
<name>A0ABQ0TS35_9BACL</name>
<evidence type="ECO:0000313" key="2">
    <source>
        <dbReference type="Proteomes" id="UP000319578"/>
    </source>
</evidence>
<keyword evidence="2" id="KW-1185">Reference proteome</keyword>